<evidence type="ECO:0000256" key="1">
    <source>
        <dbReference type="SAM" id="SignalP"/>
    </source>
</evidence>
<feature type="chain" id="PRO_5012824528" description="DUF4185 domain-containing protein" evidence="1">
    <location>
        <begin position="17"/>
        <end position="362"/>
    </location>
</feature>
<dbReference type="OrthoDB" id="2583188at2759"/>
<dbReference type="AlphaFoldDB" id="A0A1Y2ACE4"/>
<evidence type="ECO:0000313" key="2">
    <source>
        <dbReference type="EMBL" id="ORY20144.1"/>
    </source>
</evidence>
<keyword evidence="1" id="KW-0732">Signal</keyword>
<keyword evidence="3" id="KW-1185">Reference proteome</keyword>
<proteinExistence type="predicted"/>
<sequence>MSFLLSILTAIAMVDARAVVRRDFVPTVNRTTLVGVVTDPHLDRDSCGSVKWGNRVLWTCRDTQYVTNGTVENFFSSSASYSDLNTDGSLPLVTPVPDEFFPSGDYPAALVLYGDNHNTSFFEVQSDECGDNQGGSCSDGSRFVIWPNYPPLITSESSSAIVAYNWIKKAQITSSFQLFQPDPPTSLYRVTSAPGGADSDTLPSVTLINEEFFAVDQWNYGNYGGIVVGGTAYLYAQNNAGDIALAKVATDSVEDSTQYSYYVDGSWIGSRPAINDTSASLNVTAGGQGTFYYSETWQSYVWIGPWSTAEHILSVPNGNSASIGSYTMQAHPEYSGPNEIYVTYTIQDTDHYETPLYLIQFN</sequence>
<protein>
    <recommendedName>
        <fullName evidence="4">DUF4185 domain-containing protein</fullName>
    </recommendedName>
</protein>
<evidence type="ECO:0000313" key="3">
    <source>
        <dbReference type="Proteomes" id="UP000193986"/>
    </source>
</evidence>
<reference evidence="2 3" key="1">
    <citation type="submission" date="2016-07" db="EMBL/GenBank/DDBJ databases">
        <title>Pervasive Adenine N6-methylation of Active Genes in Fungi.</title>
        <authorList>
            <consortium name="DOE Joint Genome Institute"/>
            <person name="Mondo S.J."/>
            <person name="Dannebaum R.O."/>
            <person name="Kuo R.C."/>
            <person name="Labutti K."/>
            <person name="Haridas S."/>
            <person name="Kuo A."/>
            <person name="Salamov A."/>
            <person name="Ahrendt S.R."/>
            <person name="Lipzen A."/>
            <person name="Sullivan W."/>
            <person name="Andreopoulos W.B."/>
            <person name="Clum A."/>
            <person name="Lindquist E."/>
            <person name="Daum C."/>
            <person name="Ramamoorthy G.K."/>
            <person name="Gryganskyi A."/>
            <person name="Culley D."/>
            <person name="Magnuson J.K."/>
            <person name="James T.Y."/>
            <person name="O'Malley M.A."/>
            <person name="Stajich J.E."/>
            <person name="Spatafora J.W."/>
            <person name="Visel A."/>
            <person name="Grigoriev I.V."/>
        </authorList>
    </citation>
    <scope>NUCLEOTIDE SEQUENCE [LARGE SCALE GENOMIC DNA]</scope>
    <source>
        <strain evidence="2 3">68-887.2</strain>
    </source>
</reference>
<accession>A0A1Y2ACE4</accession>
<evidence type="ECO:0008006" key="4">
    <source>
        <dbReference type="Google" id="ProtNLM"/>
    </source>
</evidence>
<dbReference type="InParanoid" id="A0A1Y2ACE4"/>
<feature type="signal peptide" evidence="1">
    <location>
        <begin position="1"/>
        <end position="16"/>
    </location>
</feature>
<dbReference type="Proteomes" id="UP000193986">
    <property type="component" value="Unassembled WGS sequence"/>
</dbReference>
<comment type="caution">
    <text evidence="2">The sequence shown here is derived from an EMBL/GenBank/DDBJ whole genome shotgun (WGS) entry which is preliminary data.</text>
</comment>
<name>A0A1Y2ACE4_9TREE</name>
<dbReference type="EMBL" id="MCFC01000148">
    <property type="protein sequence ID" value="ORY20144.1"/>
    <property type="molecule type" value="Genomic_DNA"/>
</dbReference>
<organism evidence="2 3">
    <name type="scientific">Naematelia encephala</name>
    <dbReference type="NCBI Taxonomy" id="71784"/>
    <lineage>
        <taxon>Eukaryota</taxon>
        <taxon>Fungi</taxon>
        <taxon>Dikarya</taxon>
        <taxon>Basidiomycota</taxon>
        <taxon>Agaricomycotina</taxon>
        <taxon>Tremellomycetes</taxon>
        <taxon>Tremellales</taxon>
        <taxon>Naemateliaceae</taxon>
        <taxon>Naematelia</taxon>
    </lineage>
</organism>
<gene>
    <name evidence="2" type="ORF">BCR39DRAFT_555447</name>
</gene>